<dbReference type="InterPro" id="IPR047730">
    <property type="entry name" value="ABZJ_00895-like"/>
</dbReference>
<keyword evidence="1" id="KW-0812">Transmembrane</keyword>
<comment type="caution">
    <text evidence="2">The sequence shown here is derived from an EMBL/GenBank/DDBJ whole genome shotgun (WGS) entry which is preliminary data.</text>
</comment>
<evidence type="ECO:0000313" key="2">
    <source>
        <dbReference type="EMBL" id="GMG84980.1"/>
    </source>
</evidence>
<protein>
    <recommendedName>
        <fullName evidence="4">MotA/TolQ/ExbB proton channel domain-containing protein</fullName>
    </recommendedName>
</protein>
<dbReference type="EMBL" id="BSYI01000048">
    <property type="protein sequence ID" value="GMG84980.1"/>
    <property type="molecule type" value="Genomic_DNA"/>
</dbReference>
<sequence>MPDRRILRDHALALLAATIALGALLAGLAALGGPEIGGGIAVVPVLAATFFAGSRHAMRGGAAPRGPAAWRLAFALLGVTLLVSALLTGVWAALALGPEDRAALAAAAAPLAEPTALAVVAVTALSALAILLLGLRWIFAYAVGNMARSMARMRR</sequence>
<proteinExistence type="predicted"/>
<gene>
    <name evidence="2" type="ORF">LNKW23_41960</name>
</gene>
<evidence type="ECO:0008006" key="4">
    <source>
        <dbReference type="Google" id="ProtNLM"/>
    </source>
</evidence>
<feature type="transmembrane region" description="Helical" evidence="1">
    <location>
        <begin position="74"/>
        <end position="96"/>
    </location>
</feature>
<dbReference type="Proteomes" id="UP001239909">
    <property type="component" value="Unassembled WGS sequence"/>
</dbReference>
<accession>A0ABQ6LSC4</accession>
<keyword evidence="3" id="KW-1185">Reference proteome</keyword>
<evidence type="ECO:0000256" key="1">
    <source>
        <dbReference type="SAM" id="Phobius"/>
    </source>
</evidence>
<feature type="transmembrane region" description="Helical" evidence="1">
    <location>
        <begin position="12"/>
        <end position="30"/>
    </location>
</feature>
<keyword evidence="1" id="KW-0472">Membrane</keyword>
<keyword evidence="1" id="KW-1133">Transmembrane helix</keyword>
<name>A0ABQ6LSC4_9RHOB</name>
<dbReference type="RefSeq" id="WP_285674177.1">
    <property type="nucleotide sequence ID" value="NZ_BSYI01000048.1"/>
</dbReference>
<organism evidence="2 3">
    <name type="scientific">Paralimibaculum aggregatum</name>
    <dbReference type="NCBI Taxonomy" id="3036245"/>
    <lineage>
        <taxon>Bacteria</taxon>
        <taxon>Pseudomonadati</taxon>
        <taxon>Pseudomonadota</taxon>
        <taxon>Alphaproteobacteria</taxon>
        <taxon>Rhodobacterales</taxon>
        <taxon>Paracoccaceae</taxon>
        <taxon>Paralimibaculum</taxon>
    </lineage>
</organism>
<evidence type="ECO:0000313" key="3">
    <source>
        <dbReference type="Proteomes" id="UP001239909"/>
    </source>
</evidence>
<feature type="transmembrane region" description="Helical" evidence="1">
    <location>
        <begin position="36"/>
        <end position="53"/>
    </location>
</feature>
<feature type="transmembrane region" description="Helical" evidence="1">
    <location>
        <begin position="116"/>
        <end position="144"/>
    </location>
</feature>
<dbReference type="NCBIfam" id="NF038216">
    <property type="entry name" value="ABZJ_00895_fam"/>
    <property type="match status" value="1"/>
</dbReference>
<reference evidence="2 3" key="1">
    <citation type="submission" date="2023-04" db="EMBL/GenBank/DDBJ databases">
        <title>Marinoamorphus aggregata gen. nov., sp. Nov., isolate from tissue of brittle star Ophioplocus japonicus.</title>
        <authorList>
            <person name="Kawano K."/>
            <person name="Sawayama S."/>
            <person name="Nakagawa S."/>
        </authorList>
    </citation>
    <scope>NUCLEOTIDE SEQUENCE [LARGE SCALE GENOMIC DNA]</scope>
    <source>
        <strain evidence="2 3">NKW23</strain>
    </source>
</reference>